<reference evidence="1 2" key="1">
    <citation type="journal article" date="2012" name="PLoS Pathog.">
        <title>Diverse lifestyles and strategies of plant pathogenesis encoded in the genomes of eighteen Dothideomycetes fungi.</title>
        <authorList>
            <person name="Ohm R.A."/>
            <person name="Feau N."/>
            <person name="Henrissat B."/>
            <person name="Schoch C.L."/>
            <person name="Horwitz B.A."/>
            <person name="Barry K.W."/>
            <person name="Condon B.J."/>
            <person name="Copeland A.C."/>
            <person name="Dhillon B."/>
            <person name="Glaser F."/>
            <person name="Hesse C.N."/>
            <person name="Kosti I."/>
            <person name="LaButti K."/>
            <person name="Lindquist E.A."/>
            <person name="Lucas S."/>
            <person name="Salamov A.A."/>
            <person name="Bradshaw R.E."/>
            <person name="Ciuffetti L."/>
            <person name="Hamelin R.C."/>
            <person name="Kema G.H.J."/>
            <person name="Lawrence C."/>
            <person name="Scott J.A."/>
            <person name="Spatafora J.W."/>
            <person name="Turgeon B.G."/>
            <person name="de Wit P.J.G.M."/>
            <person name="Zhong S."/>
            <person name="Goodwin S.B."/>
            <person name="Grigoriev I.V."/>
        </authorList>
    </citation>
    <scope>NUCLEOTIDE SEQUENCE [LARGE SCALE GENOMIC DNA]</scope>
    <source>
        <strain evidence="1 2">SO2202</strain>
    </source>
</reference>
<protein>
    <submittedName>
        <fullName evidence="1">Uncharacterized protein</fullName>
    </submittedName>
</protein>
<dbReference type="AlphaFoldDB" id="M3D724"/>
<keyword evidence="2" id="KW-1185">Reference proteome</keyword>
<evidence type="ECO:0000313" key="2">
    <source>
        <dbReference type="Proteomes" id="UP000016931"/>
    </source>
</evidence>
<gene>
    <name evidence="1" type="ORF">SEPMUDRAFT_148899</name>
</gene>
<evidence type="ECO:0000313" key="1">
    <source>
        <dbReference type="EMBL" id="EMF13679.1"/>
    </source>
</evidence>
<dbReference type="HOGENOM" id="CLU_1548580_0_0_1"/>
<dbReference type="RefSeq" id="XP_016761800.1">
    <property type="nucleotide sequence ID" value="XM_016905215.1"/>
</dbReference>
<organism evidence="1 2">
    <name type="scientific">Sphaerulina musiva (strain SO2202)</name>
    <name type="common">Poplar stem canker fungus</name>
    <name type="synonym">Septoria musiva</name>
    <dbReference type="NCBI Taxonomy" id="692275"/>
    <lineage>
        <taxon>Eukaryota</taxon>
        <taxon>Fungi</taxon>
        <taxon>Dikarya</taxon>
        <taxon>Ascomycota</taxon>
        <taxon>Pezizomycotina</taxon>
        <taxon>Dothideomycetes</taxon>
        <taxon>Dothideomycetidae</taxon>
        <taxon>Mycosphaerellales</taxon>
        <taxon>Mycosphaerellaceae</taxon>
        <taxon>Sphaerulina</taxon>
    </lineage>
</organism>
<accession>M3D724</accession>
<dbReference type="EMBL" id="KB456263">
    <property type="protein sequence ID" value="EMF13679.1"/>
    <property type="molecule type" value="Genomic_DNA"/>
</dbReference>
<sequence length="173" mass="19148">MSLVALVNDPKIMKSMTSQWLEQNGILATPSDLTDMLGFPNGMVIDVLKKNCTPCEAARWLTGILGYNKGCFIPPQNSRCFTAGLPTIMPKKLAEPILDWAKYETAAKLLQWQKLLDARGPEENRKSHISSYLRAEGDQTLPAMHAPIDVSSNGDTGTMTEEDLAWLHNAINF</sequence>
<name>M3D724_SPHMS</name>
<dbReference type="Proteomes" id="UP000016931">
    <property type="component" value="Unassembled WGS sequence"/>
</dbReference>
<dbReference type="GeneID" id="27902352"/>
<proteinExistence type="predicted"/>